<dbReference type="EMBL" id="JAGGKV010000026">
    <property type="protein sequence ID" value="MBP1966919.1"/>
    <property type="molecule type" value="Genomic_DNA"/>
</dbReference>
<evidence type="ECO:0000256" key="1">
    <source>
        <dbReference type="ARBA" id="ARBA00004924"/>
    </source>
</evidence>
<comment type="pathway">
    <text evidence="1">Siderophore biosynthesis.</text>
</comment>
<evidence type="ECO:0000259" key="2">
    <source>
        <dbReference type="Pfam" id="PF04183"/>
    </source>
</evidence>
<dbReference type="InterPro" id="IPR037455">
    <property type="entry name" value="LucA/IucC-like"/>
</dbReference>
<protein>
    <submittedName>
        <fullName evidence="3">Siderophore synthetase component</fullName>
    </submittedName>
</protein>
<evidence type="ECO:0000313" key="4">
    <source>
        <dbReference type="Proteomes" id="UP001519344"/>
    </source>
</evidence>
<accession>A0ABS4I7L6</accession>
<dbReference type="Gene3D" id="3.30.310.280">
    <property type="match status" value="1"/>
</dbReference>
<dbReference type="Gene3D" id="6.10.250.3370">
    <property type="match status" value="1"/>
</dbReference>
<keyword evidence="4" id="KW-1185">Reference proteome</keyword>
<dbReference type="PANTHER" id="PTHR34384:SF6">
    <property type="entry name" value="STAPHYLOFERRIN B SYNTHASE"/>
    <property type="match status" value="1"/>
</dbReference>
<sequence>MYTTQGVTASQSDMDLKVEERVLGQLIEAVLYEEIAVPLSGVPASGFDGELVLQGKTMDGETVAYRFSAKRKFTFDRIRLAKDTIQRQKGNGEWTSAQLSQFVEEVLGQAQPDKERLGMLLEELQSTFAKDVQAQTYRASVPQSGQLRSYDELESLLDGHPYHPCYKSRIGFSMEENARYGPEFN</sequence>
<comment type="caution">
    <text evidence="3">The sequence shown here is derived from an EMBL/GenBank/DDBJ whole genome shotgun (WGS) entry which is preliminary data.</text>
</comment>
<reference evidence="3 4" key="1">
    <citation type="submission" date="2021-03" db="EMBL/GenBank/DDBJ databases">
        <title>Genomic Encyclopedia of Type Strains, Phase IV (KMG-IV): sequencing the most valuable type-strain genomes for metagenomic binning, comparative biology and taxonomic classification.</title>
        <authorList>
            <person name="Goeker M."/>
        </authorList>
    </citation>
    <scope>NUCLEOTIDE SEQUENCE [LARGE SCALE GENOMIC DNA]</scope>
    <source>
        <strain evidence="3 4">DSM 24950</strain>
    </source>
</reference>
<proteinExistence type="predicted"/>
<gene>
    <name evidence="3" type="ORF">J2Z65_006180</name>
</gene>
<dbReference type="InterPro" id="IPR007310">
    <property type="entry name" value="Aerobactin_biosyn_IucA/IucC_N"/>
</dbReference>
<name>A0ABS4I7L6_9BACL</name>
<dbReference type="PANTHER" id="PTHR34384">
    <property type="entry name" value="L-2,3-DIAMINOPROPANOATE--CITRATE LIGASE"/>
    <property type="match status" value="1"/>
</dbReference>
<feature type="domain" description="Aerobactin siderophore biosynthesis IucA/IucC N-terminal" evidence="2">
    <location>
        <begin position="150"/>
        <end position="185"/>
    </location>
</feature>
<organism evidence="3 4">
    <name type="scientific">Paenibacillus aceris</name>
    <dbReference type="NCBI Taxonomy" id="869555"/>
    <lineage>
        <taxon>Bacteria</taxon>
        <taxon>Bacillati</taxon>
        <taxon>Bacillota</taxon>
        <taxon>Bacilli</taxon>
        <taxon>Bacillales</taxon>
        <taxon>Paenibacillaceae</taxon>
        <taxon>Paenibacillus</taxon>
    </lineage>
</organism>
<dbReference type="Pfam" id="PF04183">
    <property type="entry name" value="IucA_IucC"/>
    <property type="match status" value="1"/>
</dbReference>
<dbReference type="Proteomes" id="UP001519344">
    <property type="component" value="Unassembled WGS sequence"/>
</dbReference>
<evidence type="ECO:0000313" key="3">
    <source>
        <dbReference type="EMBL" id="MBP1966919.1"/>
    </source>
</evidence>